<reference evidence="1" key="1">
    <citation type="journal article" date="2022" name="bioRxiv">
        <title>Genomics of Preaxostyla Flagellates Illuminates Evolutionary Transitions and the Path Towards Mitochondrial Loss.</title>
        <authorList>
            <person name="Novak L.V.F."/>
            <person name="Treitli S.C."/>
            <person name="Pyrih J."/>
            <person name="Halakuc P."/>
            <person name="Pipaliya S.V."/>
            <person name="Vacek V."/>
            <person name="Brzon O."/>
            <person name="Soukal P."/>
            <person name="Eme L."/>
            <person name="Dacks J.B."/>
            <person name="Karnkowska A."/>
            <person name="Elias M."/>
            <person name="Hampl V."/>
        </authorList>
    </citation>
    <scope>NUCLEOTIDE SEQUENCE</scope>
    <source>
        <strain evidence="1">RCP-MX</strain>
    </source>
</reference>
<proteinExistence type="predicted"/>
<evidence type="ECO:0000313" key="1">
    <source>
        <dbReference type="EMBL" id="KAJ4458441.1"/>
    </source>
</evidence>
<sequence length="184" mass="20885">MEQTEMEPLLYRSKNPIANEALVARALGFTDEPRTVFNAEHWDQEGQQERDFQAVFQQDADTLREEFNRRGHLIFIKNIRQPAYDSVSWLILALMSIYQRPNIQVEGEEEDDQPKWAVVLEGWQFPFVGVALEDKDVKFDVPLLPENAESTPAKPAAAAAKPAAISLEMADLSSFATALKKKDH</sequence>
<comment type="caution">
    <text evidence="1">The sequence shown here is derived from an EMBL/GenBank/DDBJ whole genome shotgun (WGS) entry which is preliminary data.</text>
</comment>
<gene>
    <name evidence="1" type="ORF">PAPYR_5832</name>
</gene>
<name>A0ABQ8UGR2_9EUKA</name>
<accession>A0ABQ8UGR2</accession>
<organism evidence="1 2">
    <name type="scientific">Paratrimastix pyriformis</name>
    <dbReference type="NCBI Taxonomy" id="342808"/>
    <lineage>
        <taxon>Eukaryota</taxon>
        <taxon>Metamonada</taxon>
        <taxon>Preaxostyla</taxon>
        <taxon>Paratrimastigidae</taxon>
        <taxon>Paratrimastix</taxon>
    </lineage>
</organism>
<keyword evidence="2" id="KW-1185">Reference proteome</keyword>
<protein>
    <submittedName>
        <fullName evidence="1">Uncharacterized protein</fullName>
    </submittedName>
</protein>
<dbReference type="Proteomes" id="UP001141327">
    <property type="component" value="Unassembled WGS sequence"/>
</dbReference>
<evidence type="ECO:0000313" key="2">
    <source>
        <dbReference type="Proteomes" id="UP001141327"/>
    </source>
</evidence>
<dbReference type="EMBL" id="JAPMOS010000029">
    <property type="protein sequence ID" value="KAJ4458441.1"/>
    <property type="molecule type" value="Genomic_DNA"/>
</dbReference>